<dbReference type="AlphaFoldDB" id="A0A9D9DF02"/>
<gene>
    <name evidence="1" type="ORF">IAB19_07275</name>
</gene>
<sequence>MPIPIPLIFGGLGLLGAIGVGGAAKAAVDQHEAGKTNERAADILNTAKDRAETCRDACNEALENLGKRKLQLLDTSIKEFLVSVSKLKHVDFNLSGFKQENVKFSSDD</sequence>
<reference evidence="1" key="2">
    <citation type="journal article" date="2021" name="PeerJ">
        <title>Extensive microbial diversity within the chicken gut microbiome revealed by metagenomics and culture.</title>
        <authorList>
            <person name="Gilroy R."/>
            <person name="Ravi A."/>
            <person name="Getino M."/>
            <person name="Pursley I."/>
            <person name="Horton D.L."/>
            <person name="Alikhan N.F."/>
            <person name="Baker D."/>
            <person name="Gharbi K."/>
            <person name="Hall N."/>
            <person name="Watson M."/>
            <person name="Adriaenssens E.M."/>
            <person name="Foster-Nyarko E."/>
            <person name="Jarju S."/>
            <person name="Secka A."/>
            <person name="Antonio M."/>
            <person name="Oren A."/>
            <person name="Chaudhuri R.R."/>
            <person name="La Ragione R."/>
            <person name="Hildebrand F."/>
            <person name="Pallen M.J."/>
        </authorList>
    </citation>
    <scope>NUCLEOTIDE SEQUENCE</scope>
    <source>
        <strain evidence="1">17213</strain>
    </source>
</reference>
<protein>
    <submittedName>
        <fullName evidence="1">Uncharacterized protein</fullName>
    </submittedName>
</protein>
<evidence type="ECO:0000313" key="1">
    <source>
        <dbReference type="EMBL" id="MBO8416161.1"/>
    </source>
</evidence>
<feature type="non-terminal residue" evidence="1">
    <location>
        <position position="108"/>
    </location>
</feature>
<comment type="caution">
    <text evidence="1">The sequence shown here is derived from an EMBL/GenBank/DDBJ whole genome shotgun (WGS) entry which is preliminary data.</text>
</comment>
<evidence type="ECO:0000313" key="2">
    <source>
        <dbReference type="Proteomes" id="UP000823631"/>
    </source>
</evidence>
<name>A0A9D9DF02_9GAMM</name>
<reference evidence="1" key="1">
    <citation type="submission" date="2020-10" db="EMBL/GenBank/DDBJ databases">
        <authorList>
            <person name="Gilroy R."/>
        </authorList>
    </citation>
    <scope>NUCLEOTIDE SEQUENCE</scope>
    <source>
        <strain evidence="1">17213</strain>
    </source>
</reference>
<dbReference type="Proteomes" id="UP000823631">
    <property type="component" value="Unassembled WGS sequence"/>
</dbReference>
<organism evidence="1 2">
    <name type="scientific">Candidatus Avisuccinivibrio stercorigallinarum</name>
    <dbReference type="NCBI Taxonomy" id="2840704"/>
    <lineage>
        <taxon>Bacteria</taxon>
        <taxon>Pseudomonadati</taxon>
        <taxon>Pseudomonadota</taxon>
        <taxon>Gammaproteobacteria</taxon>
        <taxon>Aeromonadales</taxon>
        <taxon>Succinivibrionaceae</taxon>
        <taxon>Succinivibrionaceae incertae sedis</taxon>
        <taxon>Candidatus Avisuccinivibrio</taxon>
    </lineage>
</organism>
<dbReference type="EMBL" id="JADINH010000153">
    <property type="protein sequence ID" value="MBO8416161.1"/>
    <property type="molecule type" value="Genomic_DNA"/>
</dbReference>
<proteinExistence type="predicted"/>
<accession>A0A9D9DF02</accession>